<comment type="caution">
    <text evidence="1">The sequence shown here is derived from an EMBL/GenBank/DDBJ whole genome shotgun (WGS) entry which is preliminary data.</text>
</comment>
<name>A0ABP0FU59_CLALP</name>
<keyword evidence="2" id="KW-1185">Reference proteome</keyword>
<sequence length="87" mass="9846">MIAGEKDVLLAWGGENFVNTSDCPEIFLRDTPYFLIGGLQLYPYRCSASPYKGYLRKLHGTLQIDQLSYLNCRPPIMSWPTLGESSK</sequence>
<dbReference type="EMBL" id="CAWYQH010000079">
    <property type="protein sequence ID" value="CAK8681483.1"/>
    <property type="molecule type" value="Genomic_DNA"/>
</dbReference>
<dbReference type="Proteomes" id="UP001642483">
    <property type="component" value="Unassembled WGS sequence"/>
</dbReference>
<reference evidence="1 2" key="1">
    <citation type="submission" date="2024-02" db="EMBL/GenBank/DDBJ databases">
        <authorList>
            <person name="Daric V."/>
            <person name="Darras S."/>
        </authorList>
    </citation>
    <scope>NUCLEOTIDE SEQUENCE [LARGE SCALE GENOMIC DNA]</scope>
</reference>
<evidence type="ECO:0000313" key="2">
    <source>
        <dbReference type="Proteomes" id="UP001642483"/>
    </source>
</evidence>
<evidence type="ECO:0000313" key="1">
    <source>
        <dbReference type="EMBL" id="CAK8681483.1"/>
    </source>
</evidence>
<protein>
    <submittedName>
        <fullName evidence="1">Uncharacterized protein</fullName>
    </submittedName>
</protein>
<proteinExistence type="predicted"/>
<accession>A0ABP0FU59</accession>
<organism evidence="1 2">
    <name type="scientific">Clavelina lepadiformis</name>
    <name type="common">Light-bulb sea squirt</name>
    <name type="synonym">Ascidia lepadiformis</name>
    <dbReference type="NCBI Taxonomy" id="159417"/>
    <lineage>
        <taxon>Eukaryota</taxon>
        <taxon>Metazoa</taxon>
        <taxon>Chordata</taxon>
        <taxon>Tunicata</taxon>
        <taxon>Ascidiacea</taxon>
        <taxon>Aplousobranchia</taxon>
        <taxon>Clavelinidae</taxon>
        <taxon>Clavelina</taxon>
    </lineage>
</organism>
<gene>
    <name evidence="1" type="ORF">CVLEPA_LOCUS11679</name>
</gene>